<sequence length="589" mass="63006">MSMVIKNNKEAINALNTLNQNADALSKSLQKVSTGMKINGAADDASGYAISERMRVQLRSLEADIANTQNATSLLKTAEGAVSSTVDILKTFKEKAINAANDTNTDNDRATIQKELNQYMSQIEDNAAVTFNGKSLLDGTQGRGIVADPWDTMASFMSYLDNADTDTAQEALDGAIKYVSGGMFDNEKALISSFINDITNSGLAACGIILDNADTGAITGKDAQNEVVKTAESVVPEKHYPYGGNPTGGTSRIRGLTVNWPDSVNSDVERAILGALDNPWLQNCIDLIDESYALNFWEKGTSVRTMDVKLANEGKNGTLAYVTSRISGGVTTGLSMTINMDYYSSLDVNDWNGKASGGAGYLDRTIAHEMVHALMSANIKNFSNLPKYIKEGAAEVVHGIDDFRRSTIASLASDPEALKNVLQDSASASGDQAYAAGYMILRYLAKQSADGEPEKHLVFQTGTKANQSMRVGLADMRCKALGLEKSDGTTVSVTTQELANSAVTVIDRAIGRALKQQTLIGAMESRLEFTAANLTTAHENVTSSESVIRDADMAKEMTGYTKNNVLMQAAQSMLAQANQSSSSVLSLLQ</sequence>
<evidence type="ECO:0000259" key="6">
    <source>
        <dbReference type="Pfam" id="PF00669"/>
    </source>
</evidence>
<dbReference type="SUPFAM" id="SSF64518">
    <property type="entry name" value="Phase 1 flagellin"/>
    <property type="match status" value="1"/>
</dbReference>
<feature type="domain" description="Flagellin C-terminal" evidence="7">
    <location>
        <begin position="504"/>
        <end position="588"/>
    </location>
</feature>
<name>A0A1H3ZFR2_SELRU</name>
<dbReference type="Proteomes" id="UP000183469">
    <property type="component" value="Unassembled WGS sequence"/>
</dbReference>
<dbReference type="RefSeq" id="WP_074672944.1">
    <property type="nucleotide sequence ID" value="NZ_FNQG01000011.1"/>
</dbReference>
<evidence type="ECO:0000256" key="2">
    <source>
        <dbReference type="ARBA" id="ARBA00020110"/>
    </source>
</evidence>
<comment type="function">
    <text evidence="4">Flagellin is the subunit protein which polymerizes to form the filaments of bacterial flagella.</text>
</comment>
<feature type="domain" description="Flagellin N-terminal" evidence="6">
    <location>
        <begin position="5"/>
        <end position="141"/>
    </location>
</feature>
<dbReference type="GO" id="GO:0005576">
    <property type="term" value="C:extracellular region"/>
    <property type="evidence" value="ECO:0007669"/>
    <property type="project" value="UniProtKB-SubCell"/>
</dbReference>
<keyword evidence="8" id="KW-0966">Cell projection</keyword>
<comment type="similarity">
    <text evidence="1 4">Belongs to the bacterial flagellin family.</text>
</comment>
<dbReference type="GO" id="GO:0009288">
    <property type="term" value="C:bacterial-type flagellum"/>
    <property type="evidence" value="ECO:0007669"/>
    <property type="project" value="UniProtKB-SubCell"/>
</dbReference>
<evidence type="ECO:0000256" key="5">
    <source>
        <dbReference type="SAM" id="Coils"/>
    </source>
</evidence>
<dbReference type="EMBL" id="FNQG01000011">
    <property type="protein sequence ID" value="SEA22530.1"/>
    <property type="molecule type" value="Genomic_DNA"/>
</dbReference>
<dbReference type="Pfam" id="PF00700">
    <property type="entry name" value="Flagellin_C"/>
    <property type="match status" value="1"/>
</dbReference>
<evidence type="ECO:0000256" key="4">
    <source>
        <dbReference type="RuleBase" id="RU362073"/>
    </source>
</evidence>
<evidence type="ECO:0000313" key="9">
    <source>
        <dbReference type="Proteomes" id="UP000183469"/>
    </source>
</evidence>
<protein>
    <recommendedName>
        <fullName evidence="2 4">Flagellin</fullName>
    </recommendedName>
</protein>
<keyword evidence="3 4" id="KW-0975">Bacterial flagellum</keyword>
<dbReference type="GO" id="GO:0005198">
    <property type="term" value="F:structural molecule activity"/>
    <property type="evidence" value="ECO:0007669"/>
    <property type="project" value="UniProtKB-UniRule"/>
</dbReference>
<dbReference type="PRINTS" id="PR00207">
    <property type="entry name" value="FLAGELLIN"/>
</dbReference>
<keyword evidence="8" id="KW-0282">Flagellum</keyword>
<dbReference type="AlphaFoldDB" id="A0A1H3ZFR2"/>
<keyword evidence="8" id="KW-0969">Cilium</keyword>
<feature type="coiled-coil region" evidence="5">
    <location>
        <begin position="8"/>
        <end position="71"/>
    </location>
</feature>
<dbReference type="InterPro" id="IPR001029">
    <property type="entry name" value="Flagellin_N"/>
</dbReference>
<proteinExistence type="inferred from homology"/>
<dbReference type="Pfam" id="PF00669">
    <property type="entry name" value="Flagellin_N"/>
    <property type="match status" value="1"/>
</dbReference>
<evidence type="ECO:0000256" key="3">
    <source>
        <dbReference type="ARBA" id="ARBA00023143"/>
    </source>
</evidence>
<dbReference type="PANTHER" id="PTHR42792">
    <property type="entry name" value="FLAGELLIN"/>
    <property type="match status" value="1"/>
</dbReference>
<dbReference type="InterPro" id="IPR042187">
    <property type="entry name" value="Flagellin_C_sub2"/>
</dbReference>
<dbReference type="Gene3D" id="6.10.10.10">
    <property type="entry name" value="Flagellar export chaperone, C-terminal domain"/>
    <property type="match status" value="1"/>
</dbReference>
<keyword evidence="4" id="KW-0964">Secreted</keyword>
<keyword evidence="5" id="KW-0175">Coiled coil</keyword>
<evidence type="ECO:0000256" key="1">
    <source>
        <dbReference type="ARBA" id="ARBA00005709"/>
    </source>
</evidence>
<dbReference type="InterPro" id="IPR046358">
    <property type="entry name" value="Flagellin_C"/>
</dbReference>
<evidence type="ECO:0000313" key="8">
    <source>
        <dbReference type="EMBL" id="SEA22530.1"/>
    </source>
</evidence>
<comment type="subcellular location">
    <subcellularLocation>
        <location evidence="4">Secreted</location>
    </subcellularLocation>
    <subcellularLocation>
        <location evidence="4">Bacterial flagellum</location>
    </subcellularLocation>
</comment>
<reference evidence="8 9" key="1">
    <citation type="submission" date="2016-10" db="EMBL/GenBank/DDBJ databases">
        <authorList>
            <person name="de Groot N.N."/>
        </authorList>
    </citation>
    <scope>NUCLEOTIDE SEQUENCE [LARGE SCALE GENOMIC DNA]</scope>
    <source>
        <strain evidence="8 9">DSM 2872</strain>
    </source>
</reference>
<dbReference type="Gene3D" id="1.20.1330.10">
    <property type="entry name" value="f41 fragment of flagellin, N-terminal domain"/>
    <property type="match status" value="2"/>
</dbReference>
<accession>A0A1H3ZFR2</accession>
<dbReference type="PANTHER" id="PTHR42792:SF2">
    <property type="entry name" value="FLAGELLIN"/>
    <property type="match status" value="1"/>
</dbReference>
<evidence type="ECO:0000259" key="7">
    <source>
        <dbReference type="Pfam" id="PF00700"/>
    </source>
</evidence>
<gene>
    <name evidence="8" type="ORF">SAMN05660648_02406</name>
</gene>
<organism evidence="8 9">
    <name type="scientific">Selenomonas ruminantium</name>
    <dbReference type="NCBI Taxonomy" id="971"/>
    <lineage>
        <taxon>Bacteria</taxon>
        <taxon>Bacillati</taxon>
        <taxon>Bacillota</taxon>
        <taxon>Negativicutes</taxon>
        <taxon>Selenomonadales</taxon>
        <taxon>Selenomonadaceae</taxon>
        <taxon>Selenomonas</taxon>
    </lineage>
</organism>
<dbReference type="InterPro" id="IPR001492">
    <property type="entry name" value="Flagellin"/>
</dbReference>